<gene>
    <name evidence="1" type="ordered locus">ABSDF1869</name>
</gene>
<proteinExistence type="predicted"/>
<accession>B0VNX8</accession>
<dbReference type="HOGENOM" id="CLU_2379642_0_0_6"/>
<name>B0VNX8_ACIBS</name>
<dbReference type="BioCyc" id="ABAU509170:GCL9-1539-MONOMER"/>
<evidence type="ECO:0000313" key="1">
    <source>
        <dbReference type="EMBL" id="CAP01206.1"/>
    </source>
</evidence>
<dbReference type="Proteomes" id="UP000001741">
    <property type="component" value="Chromosome"/>
</dbReference>
<organism evidence="1 2">
    <name type="scientific">Acinetobacter baumannii (strain SDF)</name>
    <dbReference type="NCBI Taxonomy" id="509170"/>
    <lineage>
        <taxon>Bacteria</taxon>
        <taxon>Pseudomonadati</taxon>
        <taxon>Pseudomonadota</taxon>
        <taxon>Gammaproteobacteria</taxon>
        <taxon>Moraxellales</taxon>
        <taxon>Moraxellaceae</taxon>
        <taxon>Acinetobacter</taxon>
        <taxon>Acinetobacter calcoaceticus/baumannii complex</taxon>
    </lineage>
</organism>
<sequence length="94" mass="10286">MSNQKEQTAFADLNVAKLVEDTVFWFEQRIETLNDIVNCDGNVVLAGEGGEKKLNDEQSVAFKAGISTAISLIGKFPLSLDRTVNPIDLDDLEA</sequence>
<dbReference type="KEGG" id="abm:ABSDF1869"/>
<evidence type="ECO:0000313" key="2">
    <source>
        <dbReference type="Proteomes" id="UP000001741"/>
    </source>
</evidence>
<dbReference type="EMBL" id="CU468230">
    <property type="protein sequence ID" value="CAP01206.1"/>
    <property type="molecule type" value="Genomic_DNA"/>
</dbReference>
<dbReference type="AlphaFoldDB" id="B0VNX8"/>
<protein>
    <submittedName>
        <fullName evidence="1">Uncharacterized protein</fullName>
    </submittedName>
</protein>
<reference evidence="1 2" key="1">
    <citation type="journal article" date="2008" name="PLoS ONE">
        <title>Comparative analysis of Acinetobacters: three genomes for three lifestyles.</title>
        <authorList>
            <person name="Vallenet D."/>
            <person name="Nordmann P."/>
            <person name="Barbe V."/>
            <person name="Poirel L."/>
            <person name="Mangenot S."/>
            <person name="Bataille E."/>
            <person name="Dossat C."/>
            <person name="Gas S."/>
            <person name="Kreimeyer A."/>
            <person name="Lenoble P."/>
            <person name="Oztas S."/>
            <person name="Poulain J."/>
            <person name="Segurens B."/>
            <person name="Robert C."/>
            <person name="Abergel C."/>
            <person name="Claverie J.M."/>
            <person name="Raoult D."/>
            <person name="Medigue C."/>
            <person name="Weissenbach J."/>
            <person name="Cruveiller S."/>
        </authorList>
    </citation>
    <scope>NUCLEOTIDE SEQUENCE [LARGE SCALE GENOMIC DNA]</scope>
    <source>
        <strain evidence="1 2">SDF</strain>
    </source>
</reference>